<keyword evidence="3" id="KW-1185">Reference proteome</keyword>
<organism evidence="2 3">
    <name type="scientific">Toxocara canis</name>
    <name type="common">Canine roundworm</name>
    <dbReference type="NCBI Taxonomy" id="6265"/>
    <lineage>
        <taxon>Eukaryota</taxon>
        <taxon>Metazoa</taxon>
        <taxon>Ecdysozoa</taxon>
        <taxon>Nematoda</taxon>
        <taxon>Chromadorea</taxon>
        <taxon>Rhabditida</taxon>
        <taxon>Spirurina</taxon>
        <taxon>Ascaridomorpha</taxon>
        <taxon>Ascaridoidea</taxon>
        <taxon>Toxocaridae</taxon>
        <taxon>Toxocara</taxon>
    </lineage>
</organism>
<accession>A0A0B2V6A7</accession>
<dbReference type="OrthoDB" id="5867769at2759"/>
<proteinExistence type="predicted"/>
<evidence type="ECO:0000313" key="3">
    <source>
        <dbReference type="Proteomes" id="UP000031036"/>
    </source>
</evidence>
<feature type="region of interest" description="Disordered" evidence="1">
    <location>
        <begin position="1"/>
        <end position="31"/>
    </location>
</feature>
<protein>
    <submittedName>
        <fullName evidence="2">Uncharacterized protein</fullName>
    </submittedName>
</protein>
<dbReference type="EMBL" id="JPKZ01002389">
    <property type="protein sequence ID" value="KHN76992.1"/>
    <property type="molecule type" value="Genomic_DNA"/>
</dbReference>
<dbReference type="Proteomes" id="UP000031036">
    <property type="component" value="Unassembled WGS sequence"/>
</dbReference>
<reference evidence="2 3" key="1">
    <citation type="submission" date="2014-11" db="EMBL/GenBank/DDBJ databases">
        <title>Genetic blueprint of the zoonotic pathogen Toxocara canis.</title>
        <authorList>
            <person name="Zhu X.-Q."/>
            <person name="Korhonen P.K."/>
            <person name="Cai H."/>
            <person name="Young N.D."/>
            <person name="Nejsum P."/>
            <person name="von Samson-Himmelstjerna G."/>
            <person name="Boag P.R."/>
            <person name="Tan P."/>
            <person name="Li Q."/>
            <person name="Min J."/>
            <person name="Yang Y."/>
            <person name="Wang X."/>
            <person name="Fang X."/>
            <person name="Hall R.S."/>
            <person name="Hofmann A."/>
            <person name="Sternberg P.W."/>
            <person name="Jex A.R."/>
            <person name="Gasser R.B."/>
        </authorList>
    </citation>
    <scope>NUCLEOTIDE SEQUENCE [LARGE SCALE GENOMIC DNA]</scope>
    <source>
        <strain evidence="2">PN_DK_2014</strain>
    </source>
</reference>
<comment type="caution">
    <text evidence="2">The sequence shown here is derived from an EMBL/GenBank/DDBJ whole genome shotgun (WGS) entry which is preliminary data.</text>
</comment>
<gene>
    <name evidence="2" type="ORF">Tcan_06040</name>
</gene>
<dbReference type="OMA" id="NWNGMAV"/>
<evidence type="ECO:0000256" key="1">
    <source>
        <dbReference type="SAM" id="MobiDB-lite"/>
    </source>
</evidence>
<name>A0A0B2V6A7_TOXCA</name>
<sequence length="129" mass="14446">MKRSRTVETSVSSIPSSHNQSPSDEKGSRRQRWSFAFHRRWFSSTSSSSRGNERSVSEDVLDDANYIGAPARTTLGRSRFDGVAASCSTDRPLVDPSSPSVSQNIVKRKSIRLDRLNWNGMAVSQHKFQ</sequence>
<dbReference type="AlphaFoldDB" id="A0A0B2V6A7"/>
<feature type="compositionally biased region" description="Low complexity" evidence="1">
    <location>
        <begin position="10"/>
        <end position="22"/>
    </location>
</feature>
<evidence type="ECO:0000313" key="2">
    <source>
        <dbReference type="EMBL" id="KHN76992.1"/>
    </source>
</evidence>